<evidence type="ECO:0000256" key="1">
    <source>
        <dbReference type="SAM" id="MobiDB-lite"/>
    </source>
</evidence>
<gene>
    <name evidence="3" type="ORF">RRF57_010183</name>
</gene>
<comment type="caution">
    <text evidence="3">The sequence shown here is derived from an EMBL/GenBank/DDBJ whole genome shotgun (WGS) entry which is preliminary data.</text>
</comment>
<evidence type="ECO:0000259" key="2">
    <source>
        <dbReference type="PROSITE" id="PS50146"/>
    </source>
</evidence>
<dbReference type="GO" id="GO:0005737">
    <property type="term" value="C:cytoplasm"/>
    <property type="evidence" value="ECO:0007669"/>
    <property type="project" value="TreeGrafter"/>
</dbReference>
<keyword evidence="4" id="KW-1185">Reference proteome</keyword>
<dbReference type="InterPro" id="IPR017438">
    <property type="entry name" value="ATP-NAD_kinase_N"/>
</dbReference>
<dbReference type="PROSITE" id="PS50146">
    <property type="entry name" value="DAGK"/>
    <property type="match status" value="1"/>
</dbReference>
<feature type="compositionally biased region" description="Basic and acidic residues" evidence="1">
    <location>
        <begin position="273"/>
        <end position="284"/>
    </location>
</feature>
<dbReference type="Pfam" id="PF00781">
    <property type="entry name" value="DAGK_cat"/>
    <property type="match status" value="1"/>
</dbReference>
<dbReference type="EMBL" id="JAWHQM010000042">
    <property type="protein sequence ID" value="KAK5634470.1"/>
    <property type="molecule type" value="Genomic_DNA"/>
</dbReference>
<dbReference type="InterPro" id="IPR050187">
    <property type="entry name" value="Lipid_Phosphate_FormReg"/>
</dbReference>
<feature type="region of interest" description="Disordered" evidence="1">
    <location>
        <begin position="273"/>
        <end position="304"/>
    </location>
</feature>
<sequence>MTIPYYNILWISAENEQLIIDYAAEKKSKGNVHHARLKYSLDSVPIFKRQPFIEGLLNRAYSQVPRRRRAKVLINPHAGPGGATRSWENDVKPIFEAARMILDVVTTSRSGEGIDICEALDIDAYDVIVICSGDGLAYEAFNGFGKRADARSALQKVAIAHIPCGSGNAMSCNLNGSNAVGASALAVVKGVRTPMDLMSVTQGDRRILSFLSQSVGIIAEADLGTENMRWLGAKRFDLGVAQRIFSKKVYPCDIAVKIELESKDEVKAHYKRIRNGEEGQKNDEPSLSSTVPGPDAAEGLPPLRFGTVNDQLPENWQVTSHDKLGNFYCGNVSFTFSLRRQASKGGAHCFY</sequence>
<organism evidence="3 4">
    <name type="scientific">Xylaria bambusicola</name>
    <dbReference type="NCBI Taxonomy" id="326684"/>
    <lineage>
        <taxon>Eukaryota</taxon>
        <taxon>Fungi</taxon>
        <taxon>Dikarya</taxon>
        <taxon>Ascomycota</taxon>
        <taxon>Pezizomycotina</taxon>
        <taxon>Sordariomycetes</taxon>
        <taxon>Xylariomycetidae</taxon>
        <taxon>Xylariales</taxon>
        <taxon>Xylariaceae</taxon>
        <taxon>Xylaria</taxon>
    </lineage>
</organism>
<dbReference type="InterPro" id="IPR016064">
    <property type="entry name" value="NAD/diacylglycerol_kinase_sf"/>
</dbReference>
<dbReference type="PANTHER" id="PTHR12358">
    <property type="entry name" value="SPHINGOSINE KINASE"/>
    <property type="match status" value="1"/>
</dbReference>
<dbReference type="Pfam" id="PF24321">
    <property type="entry name" value="DUF7493"/>
    <property type="match status" value="1"/>
</dbReference>
<protein>
    <recommendedName>
        <fullName evidence="2">DAGKc domain-containing protein</fullName>
    </recommendedName>
</protein>
<evidence type="ECO:0000313" key="4">
    <source>
        <dbReference type="Proteomes" id="UP001305414"/>
    </source>
</evidence>
<dbReference type="InterPro" id="IPR001206">
    <property type="entry name" value="Diacylglycerol_kinase_cat_dom"/>
</dbReference>
<dbReference type="SMART" id="SM00046">
    <property type="entry name" value="DAGKc"/>
    <property type="match status" value="1"/>
</dbReference>
<feature type="domain" description="DAGKc" evidence="2">
    <location>
        <begin position="65"/>
        <end position="204"/>
    </location>
</feature>
<dbReference type="GO" id="GO:0046512">
    <property type="term" value="P:sphingosine biosynthetic process"/>
    <property type="evidence" value="ECO:0007669"/>
    <property type="project" value="TreeGrafter"/>
</dbReference>
<reference evidence="3 4" key="1">
    <citation type="submission" date="2023-10" db="EMBL/GenBank/DDBJ databases">
        <title>Draft genome sequence of Xylaria bambusicola isolate GMP-LS, the root and basal stem rot pathogen of sugarcane in Indonesia.</title>
        <authorList>
            <person name="Selvaraj P."/>
            <person name="Muralishankar V."/>
            <person name="Muruganantham S."/>
            <person name="Sp S."/>
            <person name="Haryani S."/>
            <person name="Lau K.J.X."/>
            <person name="Naqvi N.I."/>
        </authorList>
    </citation>
    <scope>NUCLEOTIDE SEQUENCE [LARGE SCALE GENOMIC DNA]</scope>
    <source>
        <strain evidence="3">GMP-LS</strain>
    </source>
</reference>
<dbReference type="Proteomes" id="UP001305414">
    <property type="component" value="Unassembled WGS sequence"/>
</dbReference>
<dbReference type="PANTHER" id="PTHR12358:SF31">
    <property type="entry name" value="ACYLGLYCEROL KINASE, MITOCHONDRIAL"/>
    <property type="match status" value="1"/>
</dbReference>
<accession>A0AAN7UKU0</accession>
<dbReference type="GO" id="GO:0016773">
    <property type="term" value="F:phosphotransferase activity, alcohol group as acceptor"/>
    <property type="evidence" value="ECO:0007669"/>
    <property type="project" value="UniProtKB-ARBA"/>
</dbReference>
<dbReference type="Gene3D" id="2.60.200.40">
    <property type="match status" value="1"/>
</dbReference>
<dbReference type="GO" id="GO:0001727">
    <property type="term" value="F:lipid kinase activity"/>
    <property type="evidence" value="ECO:0007669"/>
    <property type="project" value="UniProtKB-ARBA"/>
</dbReference>
<dbReference type="GO" id="GO:0016020">
    <property type="term" value="C:membrane"/>
    <property type="evidence" value="ECO:0007669"/>
    <property type="project" value="TreeGrafter"/>
</dbReference>
<dbReference type="AlphaFoldDB" id="A0AAN7UKU0"/>
<proteinExistence type="predicted"/>
<dbReference type="InterPro" id="IPR055916">
    <property type="entry name" value="DUF7493"/>
</dbReference>
<dbReference type="Gene3D" id="3.40.50.10330">
    <property type="entry name" value="Probable inorganic polyphosphate/atp-NAD kinase, domain 1"/>
    <property type="match status" value="1"/>
</dbReference>
<dbReference type="SUPFAM" id="SSF111331">
    <property type="entry name" value="NAD kinase/diacylglycerol kinase-like"/>
    <property type="match status" value="1"/>
</dbReference>
<name>A0AAN7UKU0_9PEZI</name>
<evidence type="ECO:0000313" key="3">
    <source>
        <dbReference type="EMBL" id="KAK5634470.1"/>
    </source>
</evidence>